<dbReference type="EMBL" id="JPLA01000016">
    <property type="protein sequence ID" value="KLD64493.1"/>
    <property type="molecule type" value="Genomic_DNA"/>
</dbReference>
<comment type="caution">
    <text evidence="1">The sequence shown here is derived from an EMBL/GenBank/DDBJ whole genome shotgun (WGS) entry which is preliminary data.</text>
</comment>
<gene>
    <name evidence="1" type="ORF">Y882_07035</name>
</gene>
<proteinExistence type="predicted"/>
<organism evidence="1 2">
    <name type="scientific">Dyella japonica DSM 16301</name>
    <dbReference type="NCBI Taxonomy" id="1440762"/>
    <lineage>
        <taxon>Bacteria</taxon>
        <taxon>Pseudomonadati</taxon>
        <taxon>Pseudomonadota</taxon>
        <taxon>Gammaproteobacteria</taxon>
        <taxon>Lysobacterales</taxon>
        <taxon>Rhodanobacteraceae</taxon>
        <taxon>Dyella</taxon>
    </lineage>
</organism>
<evidence type="ECO:0000313" key="1">
    <source>
        <dbReference type="EMBL" id="KLD64493.1"/>
    </source>
</evidence>
<name>A0A0G9H4I5_9GAMM</name>
<dbReference type="Proteomes" id="UP000035481">
    <property type="component" value="Unassembled WGS sequence"/>
</dbReference>
<dbReference type="PATRIC" id="fig|1440762.4.peg.775"/>
<dbReference type="RefSeq" id="WP_046971162.1">
    <property type="nucleotide sequence ID" value="NZ_JPLA01000016.1"/>
</dbReference>
<dbReference type="OrthoDB" id="5956075at2"/>
<reference evidence="1 2" key="1">
    <citation type="journal article" date="2015" name="Antonie Van Leeuwenhoek">
        <title>A phylogenomic and molecular marker based taxonomic framework for the order Xanthomonadales: proposal to transfer the families Algiphilaceae and Solimonadaceae to the order Nevskiales ord. nov. and to create a new family within the order Xanthomonadales, the family Rhodanobacteraceae fam. nov., containing the genus Rhodanobacter and its closest relatives.</title>
        <authorList>
            <person name="Naushad S."/>
            <person name="Adeolu M."/>
            <person name="Wong S."/>
            <person name="Sohail M."/>
            <person name="Schellhorn H.E."/>
            <person name="Gupta R.S."/>
        </authorList>
    </citation>
    <scope>NUCLEOTIDE SEQUENCE [LARGE SCALE GENOMIC DNA]</scope>
    <source>
        <strain evidence="1 2">DSM 16301</strain>
    </source>
</reference>
<accession>A0A0G9H4I5</accession>
<sequence>MSGIRLLGPFEDRVAAQLPEGFVVGQCKSAGRIEQGAIIRGVARRVGEQQWVDEHGHEMTVMVEDFDLDAVALRNWSTGVE</sequence>
<evidence type="ECO:0000313" key="2">
    <source>
        <dbReference type="Proteomes" id="UP000035481"/>
    </source>
</evidence>
<protein>
    <submittedName>
        <fullName evidence="1">Uncharacterized protein</fullName>
    </submittedName>
</protein>
<dbReference type="AlphaFoldDB" id="A0A0G9H4I5"/>